<dbReference type="Proteomes" id="UP001156903">
    <property type="component" value="Unassembled WGS sequence"/>
</dbReference>
<protein>
    <submittedName>
        <fullName evidence="5">ABC transporter ATP-binding protein</fullName>
    </submittedName>
</protein>
<evidence type="ECO:0000256" key="2">
    <source>
        <dbReference type="ARBA" id="ARBA00022741"/>
    </source>
</evidence>
<dbReference type="CDD" id="cd03214">
    <property type="entry name" value="ABC_Iron-Siderophores_B12_Hemin"/>
    <property type="match status" value="1"/>
</dbReference>
<dbReference type="GO" id="GO:0005524">
    <property type="term" value="F:ATP binding"/>
    <property type="evidence" value="ECO:0007669"/>
    <property type="project" value="UniProtKB-KW"/>
</dbReference>
<dbReference type="InterPro" id="IPR027417">
    <property type="entry name" value="P-loop_NTPase"/>
</dbReference>
<dbReference type="SUPFAM" id="SSF52540">
    <property type="entry name" value="P-loop containing nucleoside triphosphate hydrolases"/>
    <property type="match status" value="1"/>
</dbReference>
<feature type="domain" description="ABC transporter" evidence="4">
    <location>
        <begin position="10"/>
        <end position="244"/>
    </location>
</feature>
<evidence type="ECO:0000313" key="6">
    <source>
        <dbReference type="Proteomes" id="UP001156903"/>
    </source>
</evidence>
<reference evidence="6" key="1">
    <citation type="journal article" date="2019" name="Int. J. Syst. Evol. Microbiol.">
        <title>The Global Catalogue of Microorganisms (GCM) 10K type strain sequencing project: providing services to taxonomists for standard genome sequencing and annotation.</title>
        <authorList>
            <consortium name="The Broad Institute Genomics Platform"/>
            <consortium name="The Broad Institute Genome Sequencing Center for Infectious Disease"/>
            <person name="Wu L."/>
            <person name="Ma J."/>
        </authorList>
    </citation>
    <scope>NUCLEOTIDE SEQUENCE [LARGE SCALE GENOMIC DNA]</scope>
    <source>
        <strain evidence="6">NBRC 109341</strain>
    </source>
</reference>
<evidence type="ECO:0000259" key="4">
    <source>
        <dbReference type="PROSITE" id="PS50893"/>
    </source>
</evidence>
<keyword evidence="2" id="KW-0547">Nucleotide-binding</keyword>
<keyword evidence="1" id="KW-1003">Cell membrane</keyword>
<name>A0ABQ6C8M5_9BURK</name>
<dbReference type="InterPro" id="IPR003439">
    <property type="entry name" value="ABC_transporter-like_ATP-bd"/>
</dbReference>
<dbReference type="PANTHER" id="PTHR42794:SF2">
    <property type="entry name" value="ABC TRANSPORTER ATP-BINDING PROTEIN"/>
    <property type="match status" value="1"/>
</dbReference>
<keyword evidence="3 5" id="KW-0067">ATP-binding</keyword>
<dbReference type="InterPro" id="IPR003593">
    <property type="entry name" value="AAA+_ATPase"/>
</dbReference>
<gene>
    <name evidence="5" type="ORF">GCM10007935_41720</name>
</gene>
<dbReference type="RefSeq" id="WP_284309406.1">
    <property type="nucleotide sequence ID" value="NZ_BSPB01000076.1"/>
</dbReference>
<organism evidence="5 6">
    <name type="scientific">Hydrogenophaga electricum</name>
    <dbReference type="NCBI Taxonomy" id="1230953"/>
    <lineage>
        <taxon>Bacteria</taxon>
        <taxon>Pseudomonadati</taxon>
        <taxon>Pseudomonadota</taxon>
        <taxon>Betaproteobacteria</taxon>
        <taxon>Burkholderiales</taxon>
        <taxon>Comamonadaceae</taxon>
        <taxon>Hydrogenophaga</taxon>
    </lineage>
</organism>
<comment type="caution">
    <text evidence="5">The sequence shown here is derived from an EMBL/GenBank/DDBJ whole genome shotgun (WGS) entry which is preliminary data.</text>
</comment>
<dbReference type="SMART" id="SM00382">
    <property type="entry name" value="AAA"/>
    <property type="match status" value="1"/>
</dbReference>
<dbReference type="PROSITE" id="PS00211">
    <property type="entry name" value="ABC_TRANSPORTER_1"/>
    <property type="match status" value="1"/>
</dbReference>
<dbReference type="InterPro" id="IPR017871">
    <property type="entry name" value="ABC_transporter-like_CS"/>
</dbReference>
<accession>A0ABQ6C8M5</accession>
<keyword evidence="6" id="KW-1185">Reference proteome</keyword>
<dbReference type="Pfam" id="PF00005">
    <property type="entry name" value="ABC_tran"/>
    <property type="match status" value="1"/>
</dbReference>
<proteinExistence type="predicted"/>
<dbReference type="EMBL" id="BSPB01000076">
    <property type="protein sequence ID" value="GLS16728.1"/>
    <property type="molecule type" value="Genomic_DNA"/>
</dbReference>
<evidence type="ECO:0000256" key="1">
    <source>
        <dbReference type="ARBA" id="ARBA00022475"/>
    </source>
</evidence>
<dbReference type="PROSITE" id="PS50893">
    <property type="entry name" value="ABC_TRANSPORTER_2"/>
    <property type="match status" value="1"/>
</dbReference>
<dbReference type="Gene3D" id="3.40.50.300">
    <property type="entry name" value="P-loop containing nucleotide triphosphate hydrolases"/>
    <property type="match status" value="1"/>
</dbReference>
<sequence length="278" mass="29075">MDQTPASSGLQLDALVAGYGGQRVIGGISLPAVAPGSLVALVGPNAAGKSTLLKAIAGLLPASGRVLLDGADMATLPTRERLRRIGYLPQALPQPTSLLAYEIWQSALRAGRSEWPAERRAAAIEQVVAELDLAALGLRRMDELSGGQRQMVGLAQAIVRAPRLLLLDEPTSALDLRWQLTVLDTLRRHARATGTLCLVAVHDLNLAARFCDQVLVLHHGALAAAGAPAQILTPALLRQVYGVRARVETCSQGHLMVLADATASAASDSVPSPLAATP</sequence>
<keyword evidence="1" id="KW-0472">Membrane</keyword>
<dbReference type="PANTHER" id="PTHR42794">
    <property type="entry name" value="HEMIN IMPORT ATP-BINDING PROTEIN HMUV"/>
    <property type="match status" value="1"/>
</dbReference>
<evidence type="ECO:0000256" key="3">
    <source>
        <dbReference type="ARBA" id="ARBA00022840"/>
    </source>
</evidence>
<evidence type="ECO:0000313" key="5">
    <source>
        <dbReference type="EMBL" id="GLS16728.1"/>
    </source>
</evidence>